<comment type="similarity">
    <text evidence="1 2">Belongs to the small heat shock protein (HSP20) family.</text>
</comment>
<dbReference type="PROSITE" id="PS01031">
    <property type="entry name" value="SHSP"/>
    <property type="match status" value="1"/>
</dbReference>
<gene>
    <name evidence="4" type="ORF">N5A92_23990</name>
</gene>
<dbReference type="InterPro" id="IPR002068">
    <property type="entry name" value="A-crystallin/Hsp20_dom"/>
</dbReference>
<dbReference type="EMBL" id="JAOCZP010000011">
    <property type="protein sequence ID" value="MCT7378085.1"/>
    <property type="molecule type" value="Genomic_DNA"/>
</dbReference>
<dbReference type="CDD" id="cd06464">
    <property type="entry name" value="ACD_sHsps-like"/>
    <property type="match status" value="1"/>
</dbReference>
<keyword evidence="5" id="KW-1185">Reference proteome</keyword>
<sequence>MLLGRTSGFDWDPFTEMQRMREDMNRLFADFPSSPATRIYPPVNLWLGENSIAVTAELPGLSAEEVDLTIREDTLTIRGERKPMEEAEQASWHRRERPLGAFSRTVSLPYRVDPDQVKARFQNGVLEIEMQRPEADQPRKIQISNQ</sequence>
<protein>
    <submittedName>
        <fullName evidence="4">Hsp20/alpha crystallin family protein</fullName>
    </submittedName>
</protein>
<dbReference type="Proteomes" id="UP001320831">
    <property type="component" value="Unassembled WGS sequence"/>
</dbReference>
<evidence type="ECO:0000313" key="4">
    <source>
        <dbReference type="EMBL" id="MCT7378085.1"/>
    </source>
</evidence>
<evidence type="ECO:0000256" key="2">
    <source>
        <dbReference type="RuleBase" id="RU003616"/>
    </source>
</evidence>
<accession>A0ABT2LU70</accession>
<dbReference type="SUPFAM" id="SSF49764">
    <property type="entry name" value="HSP20-like chaperones"/>
    <property type="match status" value="1"/>
</dbReference>
<name>A0ABT2LU70_9HYPH</name>
<dbReference type="PANTHER" id="PTHR11527">
    <property type="entry name" value="HEAT-SHOCK PROTEIN 20 FAMILY MEMBER"/>
    <property type="match status" value="1"/>
</dbReference>
<evidence type="ECO:0000259" key="3">
    <source>
        <dbReference type="PROSITE" id="PS01031"/>
    </source>
</evidence>
<dbReference type="Gene3D" id="2.60.40.790">
    <property type="match status" value="1"/>
</dbReference>
<dbReference type="RefSeq" id="WP_260906891.1">
    <property type="nucleotide sequence ID" value="NZ_JAOCZP010000011.1"/>
</dbReference>
<dbReference type="InterPro" id="IPR008978">
    <property type="entry name" value="HSP20-like_chaperone"/>
</dbReference>
<evidence type="ECO:0000313" key="5">
    <source>
        <dbReference type="Proteomes" id="UP001320831"/>
    </source>
</evidence>
<proteinExistence type="inferred from homology"/>
<organism evidence="4 5">
    <name type="scientific">Chelativorans salis</name>
    <dbReference type="NCBI Taxonomy" id="2978478"/>
    <lineage>
        <taxon>Bacteria</taxon>
        <taxon>Pseudomonadati</taxon>
        <taxon>Pseudomonadota</taxon>
        <taxon>Alphaproteobacteria</taxon>
        <taxon>Hyphomicrobiales</taxon>
        <taxon>Phyllobacteriaceae</taxon>
        <taxon>Chelativorans</taxon>
    </lineage>
</organism>
<feature type="domain" description="SHSP" evidence="3">
    <location>
        <begin position="34"/>
        <end position="146"/>
    </location>
</feature>
<evidence type="ECO:0000256" key="1">
    <source>
        <dbReference type="PROSITE-ProRule" id="PRU00285"/>
    </source>
</evidence>
<reference evidence="4 5" key="1">
    <citation type="submission" date="2022-09" db="EMBL/GenBank/DDBJ databases">
        <title>Chelativorans salina sp. nov., a novel slightly halophilic bacterium isolated from a saline lake sediment enrichment.</title>
        <authorList>
            <person name="Gao L."/>
            <person name="Fang B.-Z."/>
            <person name="Li W.-J."/>
        </authorList>
    </citation>
    <scope>NUCLEOTIDE SEQUENCE [LARGE SCALE GENOMIC DNA]</scope>
    <source>
        <strain evidence="4 5">EGI FJ00035</strain>
    </source>
</reference>
<comment type="caution">
    <text evidence="4">The sequence shown here is derived from an EMBL/GenBank/DDBJ whole genome shotgun (WGS) entry which is preliminary data.</text>
</comment>
<dbReference type="Pfam" id="PF00011">
    <property type="entry name" value="HSP20"/>
    <property type="match status" value="1"/>
</dbReference>
<dbReference type="InterPro" id="IPR031107">
    <property type="entry name" value="Small_HSP"/>
</dbReference>